<comment type="caution">
    <text evidence="4">The sequence shown here is derived from an EMBL/GenBank/DDBJ whole genome shotgun (WGS) entry which is preliminary data.</text>
</comment>
<dbReference type="InterPro" id="IPR016187">
    <property type="entry name" value="CTDL_fold"/>
</dbReference>
<feature type="region of interest" description="Disordered" evidence="1">
    <location>
        <begin position="432"/>
        <end position="480"/>
    </location>
</feature>
<dbReference type="PANTHER" id="PTHR23150">
    <property type="entry name" value="SULFATASE MODIFYING FACTOR 1, 2"/>
    <property type="match status" value="1"/>
</dbReference>
<dbReference type="NCBIfam" id="TIGR03524">
    <property type="entry name" value="GldJ"/>
    <property type="match status" value="1"/>
</dbReference>
<dbReference type="SUPFAM" id="SSF56436">
    <property type="entry name" value="C-type lectin-like"/>
    <property type="match status" value="1"/>
</dbReference>
<protein>
    <submittedName>
        <fullName evidence="4">Gliding motility lipoprotein GldJ</fullName>
    </submittedName>
</protein>
<dbReference type="InterPro" id="IPR042095">
    <property type="entry name" value="SUMF_sf"/>
</dbReference>
<dbReference type="EMBL" id="VFJE01000053">
    <property type="protein sequence ID" value="TPD70016.1"/>
    <property type="molecule type" value="Genomic_DNA"/>
</dbReference>
<dbReference type="InterPro" id="IPR019865">
    <property type="entry name" value="Glid_motil-assoc_lipo_GldJ"/>
</dbReference>
<evidence type="ECO:0000313" key="4">
    <source>
        <dbReference type="EMBL" id="TPD70016.1"/>
    </source>
</evidence>
<feature type="chain" id="PRO_5021393859" evidence="2">
    <location>
        <begin position="21"/>
        <end position="557"/>
    </location>
</feature>
<name>A0A501QDI8_9FLAO</name>
<sequence>MKVNKIMALKLMLSLALVMGFTSCSKKSSSKNASSATGWKINDKKGGFQYNSKFKKQETAPGLVLVEGGTFTMGKVQDDVMHDWNNTPNQQHVQSFYMDETEVTNLMYMEYLDWLKRVFDPEDENYKNIYEGALPDTLVWRNRLGYNETMTNNYLRHPAYANYPVVGVNWIQAVEFSKWRTDRVNEGVLEREGYLKRDAKVVDAKGDNTFSTETYLNAPTKTYGGNEEIVLKGQRGRLAAKEDAKNVYAQRTSGIILPEYRLPTEAEWEYAAAADVGNREYNLYRGQKKYPWKGNYTRSGKRQVRGDQLANFKQGKGDYGGIAGWSDDGADITNVVKYYPPNDFGLYDMAGNVAEWVADVYRPIVDDEANDFNYYRGNVYMKNKIGEDGKAEIVTGENIAYDTLANGKIIARNFPGQIAQVPVDEKETYLRQNFDKSDNRNYRDGDKQSTRYYDFGNSEEGEKVDDSKRMYDSPKHNVTTDSLGNMVRKYDKSSKRTTLVDDNVRVYKGGSWRDRAYWLDPAQRRYFPQDMATDYIGFRCAMSRVGPKSDKKKKARN</sequence>
<dbReference type="OrthoDB" id="9768004at2"/>
<evidence type="ECO:0000313" key="5">
    <source>
        <dbReference type="Proteomes" id="UP000319175"/>
    </source>
</evidence>
<dbReference type="Pfam" id="PF03781">
    <property type="entry name" value="FGE-sulfatase"/>
    <property type="match status" value="1"/>
</dbReference>
<proteinExistence type="predicted"/>
<dbReference type="RefSeq" id="WP_140000622.1">
    <property type="nucleotide sequence ID" value="NZ_VFJE01000053.1"/>
</dbReference>
<keyword evidence="4" id="KW-0449">Lipoprotein</keyword>
<dbReference type="Gene3D" id="3.90.1580.10">
    <property type="entry name" value="paralog of FGE (formylglycine-generating enzyme)"/>
    <property type="match status" value="2"/>
</dbReference>
<gene>
    <name evidence="4" type="primary">gldJ</name>
    <name evidence="4" type="ORF">FJA49_08940</name>
</gene>
<evidence type="ECO:0000256" key="2">
    <source>
        <dbReference type="SAM" id="SignalP"/>
    </source>
</evidence>
<dbReference type="Proteomes" id="UP000319175">
    <property type="component" value="Unassembled WGS sequence"/>
</dbReference>
<dbReference type="InterPro" id="IPR051043">
    <property type="entry name" value="Sulfatase_Mod_Factor_Kinase"/>
</dbReference>
<dbReference type="PANTHER" id="PTHR23150:SF19">
    <property type="entry name" value="FORMYLGLYCINE-GENERATING ENZYME"/>
    <property type="match status" value="1"/>
</dbReference>
<feature type="domain" description="Sulfatase-modifying factor enzyme-like" evidence="3">
    <location>
        <begin position="60"/>
        <end position="402"/>
    </location>
</feature>
<feature type="signal peptide" evidence="2">
    <location>
        <begin position="1"/>
        <end position="20"/>
    </location>
</feature>
<dbReference type="AlphaFoldDB" id="A0A501QDI8"/>
<keyword evidence="5" id="KW-1185">Reference proteome</keyword>
<dbReference type="GO" id="GO:0120147">
    <property type="term" value="F:formylglycine-generating oxidase activity"/>
    <property type="evidence" value="ECO:0007669"/>
    <property type="project" value="TreeGrafter"/>
</dbReference>
<dbReference type="InterPro" id="IPR005532">
    <property type="entry name" value="SUMF_dom"/>
</dbReference>
<dbReference type="PROSITE" id="PS51257">
    <property type="entry name" value="PROKAR_LIPOPROTEIN"/>
    <property type="match status" value="1"/>
</dbReference>
<feature type="compositionally biased region" description="Basic and acidic residues" evidence="1">
    <location>
        <begin position="460"/>
        <end position="475"/>
    </location>
</feature>
<organism evidence="4 5">
    <name type="scientific">Flavobacterium microcysteis</name>
    <dbReference type="NCBI Taxonomy" id="2596891"/>
    <lineage>
        <taxon>Bacteria</taxon>
        <taxon>Pseudomonadati</taxon>
        <taxon>Bacteroidota</taxon>
        <taxon>Flavobacteriia</taxon>
        <taxon>Flavobacteriales</taxon>
        <taxon>Flavobacteriaceae</taxon>
        <taxon>Flavobacterium</taxon>
    </lineage>
</organism>
<evidence type="ECO:0000256" key="1">
    <source>
        <dbReference type="SAM" id="MobiDB-lite"/>
    </source>
</evidence>
<feature type="compositionally biased region" description="Basic and acidic residues" evidence="1">
    <location>
        <begin position="432"/>
        <end position="449"/>
    </location>
</feature>
<reference evidence="4 5" key="1">
    <citation type="submission" date="2019-06" db="EMBL/GenBank/DDBJ databases">
        <title>Flavobacterium sp. MaA-Y11 from geoumgang.</title>
        <authorList>
            <person name="Jeong S."/>
        </authorList>
    </citation>
    <scope>NUCLEOTIDE SEQUENCE [LARGE SCALE GENOMIC DNA]</scope>
    <source>
        <strain evidence="4 5">MaA-Y11</strain>
    </source>
</reference>
<evidence type="ECO:0000259" key="3">
    <source>
        <dbReference type="Pfam" id="PF03781"/>
    </source>
</evidence>
<keyword evidence="2" id="KW-0732">Signal</keyword>
<accession>A0A501QDI8</accession>